<evidence type="ECO:0000313" key="3">
    <source>
        <dbReference type="EMBL" id="KAK2080532.1"/>
    </source>
</evidence>
<reference evidence="3" key="1">
    <citation type="submission" date="2021-01" db="EMBL/GenBank/DDBJ databases">
        <authorList>
            <person name="Eckstrom K.M.E."/>
        </authorList>
    </citation>
    <scope>NUCLEOTIDE SEQUENCE</scope>
    <source>
        <strain evidence="3">UVCC 0001</strain>
    </source>
</reference>
<dbReference type="InterPro" id="IPR054549">
    <property type="entry name" value="UVB_sens_RUS_dom"/>
</dbReference>
<accession>A0AAD9IPV5</accession>
<comment type="similarity">
    <text evidence="1">Belongs to the RUS1 family.</text>
</comment>
<name>A0AAD9IPV5_PROWI</name>
<feature type="domain" description="Protein root UVB sensitive/RUS" evidence="2">
    <location>
        <begin position="3"/>
        <end position="203"/>
    </location>
</feature>
<proteinExistence type="inferred from homology"/>
<dbReference type="PANTHER" id="PTHR12770:SF29">
    <property type="entry name" value="PROTEIN ROOT UVB SENSITIVE 4"/>
    <property type="match status" value="1"/>
</dbReference>
<comment type="caution">
    <text evidence="3">The sequence shown here is derived from an EMBL/GenBank/DDBJ whole genome shotgun (WGS) entry which is preliminary data.</text>
</comment>
<dbReference type="Pfam" id="PF04884">
    <property type="entry name" value="UVB_sens_prot"/>
    <property type="match status" value="1"/>
</dbReference>
<evidence type="ECO:0000313" key="4">
    <source>
        <dbReference type="Proteomes" id="UP001255856"/>
    </source>
</evidence>
<protein>
    <recommendedName>
        <fullName evidence="2">Protein root UVB sensitive/RUS domain-containing protein</fullName>
    </recommendedName>
</protein>
<evidence type="ECO:0000259" key="2">
    <source>
        <dbReference type="Pfam" id="PF04884"/>
    </source>
</evidence>
<keyword evidence="4" id="KW-1185">Reference proteome</keyword>
<dbReference type="AlphaFoldDB" id="A0AAD9IPV5"/>
<dbReference type="InterPro" id="IPR006968">
    <property type="entry name" value="RUS_fam"/>
</dbReference>
<evidence type="ECO:0000256" key="1">
    <source>
        <dbReference type="ARBA" id="ARBA00007558"/>
    </source>
</evidence>
<dbReference type="Proteomes" id="UP001255856">
    <property type="component" value="Unassembled WGS sequence"/>
</dbReference>
<dbReference type="EMBL" id="JASFZW010000001">
    <property type="protein sequence ID" value="KAK2080532.1"/>
    <property type="molecule type" value="Genomic_DNA"/>
</dbReference>
<gene>
    <name evidence="3" type="ORF">QBZ16_000385</name>
</gene>
<organism evidence="3 4">
    <name type="scientific">Prototheca wickerhamii</name>
    <dbReference type="NCBI Taxonomy" id="3111"/>
    <lineage>
        <taxon>Eukaryota</taxon>
        <taxon>Viridiplantae</taxon>
        <taxon>Chlorophyta</taxon>
        <taxon>core chlorophytes</taxon>
        <taxon>Trebouxiophyceae</taxon>
        <taxon>Chlorellales</taxon>
        <taxon>Chlorellaceae</taxon>
        <taxon>Prototheca</taxon>
    </lineage>
</organism>
<dbReference type="PANTHER" id="PTHR12770">
    <property type="entry name" value="RUS1 FAMILY PROTEIN C16ORF58"/>
    <property type="match status" value="1"/>
</dbReference>
<sequence>MNTVFATQSMLQAIGVGARRSLPAAATINWVLKDGLGRLGRLSISTKFGGSFDADLKRFRFVTSIMYCVALAMEYSTPLAPRLFLPLASLANIGKNVGLATYVATQPAFHRSFARGNNLADISAKSQARRLGQQMVFDNVGLALAVLLTHLVRGSERAQRVLPLALFPVLAAGDLASIYFEMKAIHLRSLNRERAEILADHWLGAGASLTPAQVSRAERLLLPPRLDGSALRLSIGALEAGVEGAEDVRALVRHRPPYFLKVAPRAGGRAHAHLALSAEAEARDVLAAVLQTAILRRELRAAPQAPPDFVGDLEGAGWQTDHVLLSRSERARYSVQGGA</sequence>